<proteinExistence type="predicted"/>
<protein>
    <submittedName>
        <fullName evidence="1">Uncharacterized protein</fullName>
    </submittedName>
</protein>
<accession>A0A9D5A7X5</accession>
<dbReference type="AlphaFoldDB" id="A0A9D5A7X5"/>
<dbReference type="PANTHER" id="PTHR33116">
    <property type="entry name" value="REVERSE TRANSCRIPTASE ZINC-BINDING DOMAIN-CONTAINING PROTEIN-RELATED-RELATED"/>
    <property type="match status" value="1"/>
</dbReference>
<keyword evidence="2" id="KW-1185">Reference proteome</keyword>
<evidence type="ECO:0000313" key="2">
    <source>
        <dbReference type="Proteomes" id="UP001058974"/>
    </source>
</evidence>
<organism evidence="1 2">
    <name type="scientific">Pisum sativum</name>
    <name type="common">Garden pea</name>
    <name type="synonym">Lathyrus oleraceus</name>
    <dbReference type="NCBI Taxonomy" id="3888"/>
    <lineage>
        <taxon>Eukaryota</taxon>
        <taxon>Viridiplantae</taxon>
        <taxon>Streptophyta</taxon>
        <taxon>Embryophyta</taxon>
        <taxon>Tracheophyta</taxon>
        <taxon>Spermatophyta</taxon>
        <taxon>Magnoliopsida</taxon>
        <taxon>eudicotyledons</taxon>
        <taxon>Gunneridae</taxon>
        <taxon>Pentapetalae</taxon>
        <taxon>rosids</taxon>
        <taxon>fabids</taxon>
        <taxon>Fabales</taxon>
        <taxon>Fabaceae</taxon>
        <taxon>Papilionoideae</taxon>
        <taxon>50 kb inversion clade</taxon>
        <taxon>NPAAA clade</taxon>
        <taxon>Hologalegina</taxon>
        <taxon>IRL clade</taxon>
        <taxon>Fabeae</taxon>
        <taxon>Lathyrus</taxon>
    </lineage>
</organism>
<dbReference type="PANTHER" id="PTHR33116:SF86">
    <property type="entry name" value="REVERSE TRANSCRIPTASE DOMAIN-CONTAINING PROTEIN"/>
    <property type="match status" value="1"/>
</dbReference>
<sequence>MSGQRINFDKYTIYFSKNTSSGYRHQIVHMTGMKETKSLSLHLGIPLTGKTHKDKGCRFLVDKVQQRLSLWRANQLSMAEGLLLLNLTKLMSGIGLRNLHEMNKACLAILVWKLCRGWDELWCKVLLGKYTCNINYSASLAAKSYGSNLWKNILKLRPLISQRELWEIGNGNSINVLDS</sequence>
<evidence type="ECO:0000313" key="1">
    <source>
        <dbReference type="EMBL" id="KAI5397823.1"/>
    </source>
</evidence>
<name>A0A9D5A7X5_PEA</name>
<dbReference type="Gramene" id="Psat06G0358800-T1">
    <property type="protein sequence ID" value="KAI5397823.1"/>
    <property type="gene ID" value="KIW84_063588"/>
</dbReference>
<comment type="caution">
    <text evidence="1">The sequence shown here is derived from an EMBL/GenBank/DDBJ whole genome shotgun (WGS) entry which is preliminary data.</text>
</comment>
<reference evidence="1 2" key="1">
    <citation type="journal article" date="2022" name="Nat. Genet.">
        <title>Improved pea reference genome and pan-genome highlight genomic features and evolutionary characteristics.</title>
        <authorList>
            <person name="Yang T."/>
            <person name="Liu R."/>
            <person name="Luo Y."/>
            <person name="Hu S."/>
            <person name="Wang D."/>
            <person name="Wang C."/>
            <person name="Pandey M.K."/>
            <person name="Ge S."/>
            <person name="Xu Q."/>
            <person name="Li N."/>
            <person name="Li G."/>
            <person name="Huang Y."/>
            <person name="Saxena R.K."/>
            <person name="Ji Y."/>
            <person name="Li M."/>
            <person name="Yan X."/>
            <person name="He Y."/>
            <person name="Liu Y."/>
            <person name="Wang X."/>
            <person name="Xiang C."/>
            <person name="Varshney R.K."/>
            <person name="Ding H."/>
            <person name="Gao S."/>
            <person name="Zong X."/>
        </authorList>
    </citation>
    <scope>NUCLEOTIDE SEQUENCE [LARGE SCALE GENOMIC DNA]</scope>
    <source>
        <strain evidence="1 2">cv. Zhongwan 6</strain>
    </source>
</reference>
<dbReference type="Proteomes" id="UP001058974">
    <property type="component" value="Chromosome 6"/>
</dbReference>
<gene>
    <name evidence="1" type="ORF">KIW84_063588</name>
</gene>
<dbReference type="EMBL" id="JAMSHJ010000006">
    <property type="protein sequence ID" value="KAI5397823.1"/>
    <property type="molecule type" value="Genomic_DNA"/>
</dbReference>